<evidence type="ECO:0000259" key="3">
    <source>
        <dbReference type="PROSITE" id="PS51448"/>
    </source>
</evidence>
<evidence type="ECO:0000313" key="4">
    <source>
        <dbReference type="EMBL" id="KAJ3739615.1"/>
    </source>
</evidence>
<dbReference type="EMBL" id="JANVFU010000018">
    <property type="protein sequence ID" value="KAJ3739615.1"/>
    <property type="molecule type" value="Genomic_DNA"/>
</dbReference>
<dbReference type="Proteomes" id="UP001142393">
    <property type="component" value="Unassembled WGS sequence"/>
</dbReference>
<comment type="caution">
    <text evidence="4">The sequence shown here is derived from an EMBL/GenBank/DDBJ whole genome shotgun (WGS) entry which is preliminary data.</text>
</comment>
<proteinExistence type="predicted"/>
<dbReference type="InterPro" id="IPR000519">
    <property type="entry name" value="P_trefoil_dom"/>
</dbReference>
<keyword evidence="2" id="KW-0732">Signal</keyword>
<evidence type="ECO:0000256" key="1">
    <source>
        <dbReference type="PROSITE-ProRule" id="PRU00779"/>
    </source>
</evidence>
<dbReference type="AlphaFoldDB" id="A0A9W8TTI2"/>
<reference evidence="4 6" key="2">
    <citation type="journal article" date="2023" name="Proc. Natl. Acad. Sci. U.S.A.">
        <title>A global phylogenomic analysis of the shiitake genus Lentinula.</title>
        <authorList>
            <person name="Sierra-Patev S."/>
            <person name="Min B."/>
            <person name="Naranjo-Ortiz M."/>
            <person name="Looney B."/>
            <person name="Konkel Z."/>
            <person name="Slot J.C."/>
            <person name="Sakamoto Y."/>
            <person name="Steenwyk J.L."/>
            <person name="Rokas A."/>
            <person name="Carro J."/>
            <person name="Camarero S."/>
            <person name="Ferreira P."/>
            <person name="Molpeceres G."/>
            <person name="Ruiz-Duenas F.J."/>
            <person name="Serrano A."/>
            <person name="Henrissat B."/>
            <person name="Drula E."/>
            <person name="Hughes K.W."/>
            <person name="Mata J.L."/>
            <person name="Ishikawa N.K."/>
            <person name="Vargas-Isla R."/>
            <person name="Ushijima S."/>
            <person name="Smith C.A."/>
            <person name="Donoghue J."/>
            <person name="Ahrendt S."/>
            <person name="Andreopoulos W."/>
            <person name="He G."/>
            <person name="LaButti K."/>
            <person name="Lipzen A."/>
            <person name="Ng V."/>
            <person name="Riley R."/>
            <person name="Sandor L."/>
            <person name="Barry K."/>
            <person name="Martinez A.T."/>
            <person name="Xiao Y."/>
            <person name="Gibbons J.G."/>
            <person name="Terashima K."/>
            <person name="Grigoriev I.V."/>
            <person name="Hibbett D."/>
        </authorList>
    </citation>
    <scope>NUCLEOTIDE SEQUENCE [LARGE SCALE GENOMIC DNA]</scope>
    <source>
        <strain evidence="4 6">TFB7810</strain>
    </source>
</reference>
<evidence type="ECO:0000313" key="5">
    <source>
        <dbReference type="EMBL" id="KAJ3741428.1"/>
    </source>
</evidence>
<feature type="domain" description="P-type" evidence="3">
    <location>
        <begin position="43"/>
        <end position="84"/>
    </location>
</feature>
<gene>
    <name evidence="5" type="ORF">DFH05DRAFT_340733</name>
    <name evidence="4" type="ORF">DFH05DRAFT_526837</name>
</gene>
<name>A0A9W8TTI2_9AGAR</name>
<comment type="caution">
    <text evidence="1">Lacks conserved residue(s) required for the propagation of feature annotation.</text>
</comment>
<evidence type="ECO:0000313" key="6">
    <source>
        <dbReference type="Proteomes" id="UP001142393"/>
    </source>
</evidence>
<sequence>MSLIWMVFLLNFVVLLVSLLFMAGPGVIATPVHELILRQVSAATSATKNTTHTRCSACRCGLCGSWSACLQRGCCWNYDCYFSAVDVCLNCFGELERKLHCFPDARAFI</sequence>
<feature type="chain" id="PRO_5044703697" description="P-type domain-containing protein" evidence="2">
    <location>
        <begin position="30"/>
        <end position="109"/>
    </location>
</feature>
<reference evidence="4" key="1">
    <citation type="submission" date="2022-08" db="EMBL/GenBank/DDBJ databases">
        <authorList>
            <consortium name="DOE Joint Genome Institute"/>
            <person name="Min B."/>
            <person name="Sierra-Patev S."/>
            <person name="Naranjo-Ortiz M."/>
            <person name="Looney B."/>
            <person name="Konkel Z."/>
            <person name="Slot J.C."/>
            <person name="Sakamoto Y."/>
            <person name="Steenwyk J.L."/>
            <person name="Rokas A."/>
            <person name="Carro J."/>
            <person name="Camarero S."/>
            <person name="Ferreira P."/>
            <person name="Molpeceres G."/>
            <person name="Ruiz-duenas F.J."/>
            <person name="Serrano A."/>
            <person name="Henrissat B."/>
            <person name="Drula E."/>
            <person name="Hughes K.W."/>
            <person name="Mata J.L."/>
            <person name="Ishikawa N.K."/>
            <person name="Vargas-Isla R."/>
            <person name="Ushijima S."/>
            <person name="Smith C.A."/>
            <person name="Ahrendt S."/>
            <person name="Andreopoulos W."/>
            <person name="He G."/>
            <person name="LaButti K."/>
            <person name="Lipzen A."/>
            <person name="Ng V."/>
            <person name="Riley R."/>
            <person name="Sandor L."/>
            <person name="Barry K."/>
            <person name="Martinez A.T."/>
            <person name="Xiao Y."/>
            <person name="Gibbons J.G."/>
            <person name="Terashima K."/>
            <person name="Hibbett D.S."/>
            <person name="Grigoriev I.V."/>
        </authorList>
    </citation>
    <scope>NUCLEOTIDE SEQUENCE</scope>
    <source>
        <strain evidence="4">TFB7810</strain>
    </source>
</reference>
<accession>A0A9W8TTI2</accession>
<keyword evidence="6" id="KW-1185">Reference proteome</keyword>
<dbReference type="PROSITE" id="PS51448">
    <property type="entry name" value="P_TREFOIL_2"/>
    <property type="match status" value="1"/>
</dbReference>
<dbReference type="EMBL" id="JANVFU010000012">
    <property type="protein sequence ID" value="KAJ3741428.1"/>
    <property type="molecule type" value="Genomic_DNA"/>
</dbReference>
<protein>
    <recommendedName>
        <fullName evidence="3">P-type domain-containing protein</fullName>
    </recommendedName>
</protein>
<organism evidence="4 6">
    <name type="scientific">Lentinula detonsa</name>
    <dbReference type="NCBI Taxonomy" id="2804962"/>
    <lineage>
        <taxon>Eukaryota</taxon>
        <taxon>Fungi</taxon>
        <taxon>Dikarya</taxon>
        <taxon>Basidiomycota</taxon>
        <taxon>Agaricomycotina</taxon>
        <taxon>Agaricomycetes</taxon>
        <taxon>Agaricomycetidae</taxon>
        <taxon>Agaricales</taxon>
        <taxon>Marasmiineae</taxon>
        <taxon>Omphalotaceae</taxon>
        <taxon>Lentinula</taxon>
    </lineage>
</organism>
<evidence type="ECO:0000256" key="2">
    <source>
        <dbReference type="SAM" id="SignalP"/>
    </source>
</evidence>
<feature type="signal peptide" evidence="2">
    <location>
        <begin position="1"/>
        <end position="29"/>
    </location>
</feature>